<sequence length="609" mass="66394">MGPSRRTPVSRSTNRLALSTSTRDTTPDGFRVNPSRPSSFLNNPALDTATTQSIEDEIESINYQVRALTRCVDGLLTAQMEAPCTEEAPRVQKRLKRVMDSNKELKQQLEEMQTSCALIMDTNNRMTAALRAALTKALNRCATLELQLYEKQEKLDSVYGSLLELSTSVALDDSFKTPDSTRTSMQKLRSVMAASEVDEKLRARSQKGRVATASRGPSSAPKYTYDSPSLRVYRLCGSTESPLHSPGSPMVRKTRPTPTSRGDAISSPIGSDLHPTKGSAVLRSASNLRTSELGTPSDIRPDVVLGRFNVADEKSDAVRPNSSRPGSAKNITRPPTHSRKGSGVLAHAADINEKDSYTVGLENKVERLQKELEISNTMVLERDALIADLCTQQGSILRPFSAPGGRSTGRHVRRSPSGSLQTDIQRFDMYSQYTGSGTGERPVGTPASQLHSRKNSQSNSHGNSRGNSRGRSRSASGQAKKLKGGEKETSDMEYETIDKTTSTGTSPRYRLNTYQESLDSEAIIARAGLALSTSTGTSMDSMGKSATKKEKGKEKEKKREKKKGMDRILATQQIIPEKKRSKSRGGCCGARQVKEMLLEEAGTASEIYG</sequence>
<gene>
    <name evidence="3" type="ORF">GMRT_10739</name>
</gene>
<dbReference type="Proteomes" id="UP000315496">
    <property type="component" value="Chromosome 1"/>
</dbReference>
<keyword evidence="1" id="KW-0175">Coiled coil</keyword>
<evidence type="ECO:0000313" key="3">
    <source>
        <dbReference type="EMBL" id="TNJ30673.1"/>
    </source>
</evidence>
<comment type="caution">
    <text evidence="3">The sequence shown here is derived from an EMBL/GenBank/DDBJ whole genome shotgun (WGS) entry which is preliminary data.</text>
</comment>
<feature type="compositionally biased region" description="Low complexity" evidence="2">
    <location>
        <begin position="534"/>
        <end position="545"/>
    </location>
</feature>
<feature type="region of interest" description="Disordered" evidence="2">
    <location>
        <begin position="1"/>
        <end position="42"/>
    </location>
</feature>
<dbReference type="VEuPathDB" id="GiardiaDB:GMRT_10739"/>
<feature type="region of interest" description="Disordered" evidence="2">
    <location>
        <begin position="238"/>
        <end position="277"/>
    </location>
</feature>
<feature type="coiled-coil region" evidence="1">
    <location>
        <begin position="88"/>
        <end position="122"/>
    </location>
</feature>
<evidence type="ECO:0000313" key="4">
    <source>
        <dbReference type="Proteomes" id="UP000315496"/>
    </source>
</evidence>
<protein>
    <submittedName>
        <fullName evidence="3">Uncharacterized protein</fullName>
    </submittedName>
</protein>
<reference evidence="3 4" key="1">
    <citation type="submission" date="2019-05" db="EMBL/GenBank/DDBJ databases">
        <title>The compact genome of Giardia muris reveals important steps in the evolution of intestinal protozoan parasites.</title>
        <authorList>
            <person name="Xu F."/>
            <person name="Jimenez-Gonzalez A."/>
            <person name="Einarsson E."/>
            <person name="Astvaldsson A."/>
            <person name="Peirasmaki D."/>
            <person name="Eckmann L."/>
            <person name="Andersson J.O."/>
            <person name="Svard S.G."/>
            <person name="Jerlstrom-Hultqvist J."/>
        </authorList>
    </citation>
    <scope>NUCLEOTIDE SEQUENCE [LARGE SCALE GENOMIC DNA]</scope>
    <source>
        <strain evidence="3 4">Roberts-Thomson</strain>
    </source>
</reference>
<organism evidence="3 4">
    <name type="scientific">Giardia muris</name>
    <dbReference type="NCBI Taxonomy" id="5742"/>
    <lineage>
        <taxon>Eukaryota</taxon>
        <taxon>Metamonada</taxon>
        <taxon>Diplomonadida</taxon>
        <taxon>Hexamitidae</taxon>
        <taxon>Giardiinae</taxon>
        <taxon>Giardia</taxon>
    </lineage>
</organism>
<feature type="region of interest" description="Disordered" evidence="2">
    <location>
        <begin position="200"/>
        <end position="225"/>
    </location>
</feature>
<name>A0A4Z1T958_GIAMU</name>
<evidence type="ECO:0000256" key="1">
    <source>
        <dbReference type="SAM" id="Coils"/>
    </source>
</evidence>
<evidence type="ECO:0000256" key="2">
    <source>
        <dbReference type="SAM" id="MobiDB-lite"/>
    </source>
</evidence>
<feature type="compositionally biased region" description="Basic and acidic residues" evidence="2">
    <location>
        <begin position="547"/>
        <end position="557"/>
    </location>
</feature>
<feature type="region of interest" description="Disordered" evidence="2">
    <location>
        <begin position="534"/>
        <end position="566"/>
    </location>
</feature>
<feature type="compositionally biased region" description="Polar residues" evidence="2">
    <location>
        <begin position="7"/>
        <end position="24"/>
    </location>
</feature>
<accession>A0A4Z1T958</accession>
<dbReference type="AlphaFoldDB" id="A0A4Z1T958"/>
<feature type="region of interest" description="Disordered" evidence="2">
    <location>
        <begin position="396"/>
        <end position="510"/>
    </location>
</feature>
<proteinExistence type="predicted"/>
<feature type="compositionally biased region" description="Polar residues" evidence="2">
    <location>
        <begin position="320"/>
        <end position="335"/>
    </location>
</feature>
<keyword evidence="4" id="KW-1185">Reference proteome</keyword>
<dbReference type="EMBL" id="VDLU01000001">
    <property type="protein sequence ID" value="TNJ30673.1"/>
    <property type="molecule type" value="Genomic_DNA"/>
</dbReference>
<feature type="compositionally biased region" description="Low complexity" evidence="2">
    <location>
        <begin position="455"/>
        <end position="477"/>
    </location>
</feature>
<feature type="compositionally biased region" description="Polar residues" evidence="2">
    <location>
        <begin position="499"/>
        <end position="510"/>
    </location>
</feature>
<feature type="region of interest" description="Disordered" evidence="2">
    <location>
        <begin position="314"/>
        <end position="343"/>
    </location>
</feature>